<dbReference type="AlphaFoldDB" id="A0A0V0H7M0"/>
<organism evidence="3">
    <name type="scientific">Solanum chacoense</name>
    <name type="common">Chaco potato</name>
    <dbReference type="NCBI Taxonomy" id="4108"/>
    <lineage>
        <taxon>Eukaryota</taxon>
        <taxon>Viridiplantae</taxon>
        <taxon>Streptophyta</taxon>
        <taxon>Embryophyta</taxon>
        <taxon>Tracheophyta</taxon>
        <taxon>Spermatophyta</taxon>
        <taxon>Magnoliopsida</taxon>
        <taxon>eudicotyledons</taxon>
        <taxon>Gunneridae</taxon>
        <taxon>Pentapetalae</taxon>
        <taxon>asterids</taxon>
        <taxon>lamiids</taxon>
        <taxon>Solanales</taxon>
        <taxon>Solanaceae</taxon>
        <taxon>Solanoideae</taxon>
        <taxon>Solaneae</taxon>
        <taxon>Solanum</taxon>
    </lineage>
</organism>
<reference evidence="3" key="1">
    <citation type="submission" date="2015-12" db="EMBL/GenBank/DDBJ databases">
        <title>Gene expression during late stages of embryo sac development: a critical building block for successful pollen-pistil interactions.</title>
        <authorList>
            <person name="Liu Y."/>
            <person name="Joly V."/>
            <person name="Sabar M."/>
            <person name="Matton D.P."/>
        </authorList>
    </citation>
    <scope>NUCLEOTIDE SEQUENCE</scope>
</reference>
<keyword evidence="2" id="KW-0472">Membrane</keyword>
<feature type="region of interest" description="Disordered" evidence="1">
    <location>
        <begin position="59"/>
        <end position="85"/>
    </location>
</feature>
<keyword evidence="2" id="KW-1133">Transmembrane helix</keyword>
<protein>
    <submittedName>
        <fullName evidence="3">Putative ovule protein</fullName>
    </submittedName>
</protein>
<name>A0A0V0H7M0_SOLCH</name>
<evidence type="ECO:0000256" key="1">
    <source>
        <dbReference type="SAM" id="MobiDB-lite"/>
    </source>
</evidence>
<proteinExistence type="predicted"/>
<evidence type="ECO:0000256" key="2">
    <source>
        <dbReference type="SAM" id="Phobius"/>
    </source>
</evidence>
<evidence type="ECO:0000313" key="3">
    <source>
        <dbReference type="EMBL" id="JAP16418.1"/>
    </source>
</evidence>
<keyword evidence="2" id="KW-0812">Transmembrane</keyword>
<accession>A0A0V0H7M0</accession>
<sequence length="85" mass="9953">MFMLRVRLMLVFHNLVLSDHGSWTRALLIIFLVTYHLCLILFIHNLFLLLLWPIGSKQNQKGLEKPNNKMQGLHHPKNATEHGIQ</sequence>
<dbReference type="EMBL" id="GEDG01023852">
    <property type="protein sequence ID" value="JAP16418.1"/>
    <property type="molecule type" value="Transcribed_RNA"/>
</dbReference>
<feature type="transmembrane region" description="Helical" evidence="2">
    <location>
        <begin position="28"/>
        <end position="52"/>
    </location>
</feature>